<accession>A0A7G1PAK3</accession>
<evidence type="ECO:0000313" key="2">
    <source>
        <dbReference type="EMBL" id="BCL30747.1"/>
    </source>
</evidence>
<keyword evidence="3" id="KW-1185">Reference proteome</keyword>
<dbReference type="Proteomes" id="UP000516444">
    <property type="component" value="Chromosome"/>
</dbReference>
<feature type="domain" description="NAD-dependent epimerase/dehydratase" evidence="1">
    <location>
        <begin position="4"/>
        <end position="228"/>
    </location>
</feature>
<evidence type="ECO:0000313" key="3">
    <source>
        <dbReference type="Proteomes" id="UP000516444"/>
    </source>
</evidence>
<dbReference type="PANTHER" id="PTHR43245">
    <property type="entry name" value="BIFUNCTIONAL POLYMYXIN RESISTANCE PROTEIN ARNA"/>
    <property type="match status" value="1"/>
</dbReference>
<dbReference type="Gene3D" id="3.40.50.720">
    <property type="entry name" value="NAD(P)-binding Rossmann-like Domain"/>
    <property type="match status" value="1"/>
</dbReference>
<reference evidence="2 3" key="1">
    <citation type="journal article" date="2014" name="Int. J. Syst. Evol. Microbiol.">
        <title>Complete genome sequence of Corynebacterium casei LMG S-19264T (=DSM 44701T), isolated from a smear-ripened cheese.</title>
        <authorList>
            <consortium name="US DOE Joint Genome Institute (JGI-PGF)"/>
            <person name="Walter F."/>
            <person name="Albersmeier A."/>
            <person name="Kalinowski J."/>
            <person name="Ruckert C."/>
        </authorList>
    </citation>
    <scope>NUCLEOTIDE SEQUENCE [LARGE SCALE GENOMIC DNA]</scope>
    <source>
        <strain evidence="2 3">JCM 4677</strain>
    </source>
</reference>
<dbReference type="InterPro" id="IPR036291">
    <property type="entry name" value="NAD(P)-bd_dom_sf"/>
</dbReference>
<dbReference type="InterPro" id="IPR001509">
    <property type="entry name" value="Epimerase_deHydtase"/>
</dbReference>
<evidence type="ECO:0000259" key="1">
    <source>
        <dbReference type="Pfam" id="PF01370"/>
    </source>
</evidence>
<dbReference type="RefSeq" id="WP_190852620.1">
    <property type="nucleotide sequence ID" value="NZ_AP023440.1"/>
</dbReference>
<sequence>MLTLVTGATGQVGRRFVPRLLARATTGGAHGQGDQVRVLVRDGARAAPLADLGAQVVAGDIQDTEVLGEALAGVDSVVNLAASFRGVPDEEAWAVNRDAALELGRAAVRAGVRRFVQASTNVVYGTGRGRPHTEDDLPVAGGPLWGAYAESKGEAERGLLGLADLDVRVGRLAFVYGEGDPHLTQVMRWAREWAAAQRLQMVHHADVAQGLLRLLYAPGIDGRVYNIADDAPVTTVDLYTLSGLPVPEDLRAGDAEDPWSGIVSTERIRRELGYRPLYPSVWVARDAGVL</sequence>
<gene>
    <name evidence="2" type="ORF">GCM10017557_56060</name>
</gene>
<dbReference type="SUPFAM" id="SSF51735">
    <property type="entry name" value="NAD(P)-binding Rossmann-fold domains"/>
    <property type="match status" value="1"/>
</dbReference>
<dbReference type="EMBL" id="AP023440">
    <property type="protein sequence ID" value="BCL30747.1"/>
    <property type="molecule type" value="Genomic_DNA"/>
</dbReference>
<name>A0A7G1PAK3_9ACTN</name>
<dbReference type="KEGG" id="sgm:GCM10017557_56060"/>
<dbReference type="AlphaFoldDB" id="A0A7G1PAK3"/>
<dbReference type="InterPro" id="IPR050177">
    <property type="entry name" value="Lipid_A_modif_metabolic_enz"/>
</dbReference>
<proteinExistence type="predicted"/>
<protein>
    <submittedName>
        <fullName evidence="2">Epimerase</fullName>
    </submittedName>
</protein>
<organism evidence="2 3">
    <name type="scientific">Streptomyces aurantiacus</name>
    <dbReference type="NCBI Taxonomy" id="47760"/>
    <lineage>
        <taxon>Bacteria</taxon>
        <taxon>Bacillati</taxon>
        <taxon>Actinomycetota</taxon>
        <taxon>Actinomycetes</taxon>
        <taxon>Kitasatosporales</taxon>
        <taxon>Streptomycetaceae</taxon>
        <taxon>Streptomyces</taxon>
        <taxon>Streptomyces aurantiacus group</taxon>
    </lineage>
</organism>
<dbReference type="Pfam" id="PF01370">
    <property type="entry name" value="Epimerase"/>
    <property type="match status" value="1"/>
</dbReference>